<dbReference type="RefSeq" id="WP_194252804.1">
    <property type="nucleotide sequence ID" value="NZ_BEYS01000002.1"/>
</dbReference>
<gene>
    <name evidence="1" type="ORF">GWA01_20540</name>
</gene>
<accession>A0A511B1J6</accession>
<dbReference type="EMBL" id="BJUZ01000002">
    <property type="protein sequence ID" value="GEK94284.1"/>
    <property type="molecule type" value="Genomic_DNA"/>
</dbReference>
<name>A0A511B1J6_9PROT</name>
<organism evidence="1 2">
    <name type="scientific">Gluconobacter wancherniae NBRC 103581</name>
    <dbReference type="NCBI Taxonomy" id="656744"/>
    <lineage>
        <taxon>Bacteria</taxon>
        <taxon>Pseudomonadati</taxon>
        <taxon>Pseudomonadota</taxon>
        <taxon>Alphaproteobacteria</taxon>
        <taxon>Acetobacterales</taxon>
        <taxon>Acetobacteraceae</taxon>
        <taxon>Gluconobacter</taxon>
    </lineage>
</organism>
<evidence type="ECO:0000313" key="1">
    <source>
        <dbReference type="EMBL" id="GEK94284.1"/>
    </source>
</evidence>
<protein>
    <submittedName>
        <fullName evidence="1">Uncharacterized protein</fullName>
    </submittedName>
</protein>
<proteinExistence type="predicted"/>
<evidence type="ECO:0000313" key="2">
    <source>
        <dbReference type="Proteomes" id="UP000321230"/>
    </source>
</evidence>
<dbReference type="Proteomes" id="UP000321230">
    <property type="component" value="Unassembled WGS sequence"/>
</dbReference>
<keyword evidence="2" id="KW-1185">Reference proteome</keyword>
<dbReference type="AlphaFoldDB" id="A0A511B1J6"/>
<comment type="caution">
    <text evidence="1">The sequence shown here is derived from an EMBL/GenBank/DDBJ whole genome shotgun (WGS) entry which is preliminary data.</text>
</comment>
<sequence length="185" mass="20395">MNKYPSLIKGYNSIGLNRDDYEELSRREIEALQADRPVRWYRSTSTEPANGTIVGKDSLSGKLTTSSIDGGARILQHTQARTTSVIVIIDITEASGATWKQLADYISFVVLAGPKLGKNFNAISIMSLYNNRTFQKKTAPPAMTPFDSAIIQALYESETAVQSHDEQLEITQSVISRLGSSLHLN</sequence>
<reference evidence="1 2" key="1">
    <citation type="submission" date="2019-07" db="EMBL/GenBank/DDBJ databases">
        <title>Whole genome shotgun sequence of Gluconobacter wancherniae NBRC 103581.</title>
        <authorList>
            <person name="Hosoyama A."/>
            <person name="Uohara A."/>
            <person name="Ohji S."/>
            <person name="Ichikawa N."/>
        </authorList>
    </citation>
    <scope>NUCLEOTIDE SEQUENCE [LARGE SCALE GENOMIC DNA]</scope>
    <source>
        <strain evidence="1 2">NBRC 103581</strain>
    </source>
</reference>